<feature type="transmembrane region" description="Helical" evidence="2">
    <location>
        <begin position="179"/>
        <end position="202"/>
    </location>
</feature>
<keyword evidence="2" id="KW-0472">Membrane</keyword>
<feature type="domain" description="Rhodopsin" evidence="3">
    <location>
        <begin position="47"/>
        <end position="276"/>
    </location>
</feature>
<feature type="compositionally biased region" description="Basic and acidic residues" evidence="1">
    <location>
        <begin position="354"/>
        <end position="372"/>
    </location>
</feature>
<dbReference type="PANTHER" id="PTHR39614">
    <property type="entry name" value="INTEGRAL MEMBRANE PROTEIN"/>
    <property type="match status" value="1"/>
</dbReference>
<dbReference type="GeneID" id="36626089"/>
<feature type="transmembrane region" description="Helical" evidence="2">
    <location>
        <begin position="134"/>
        <end position="156"/>
    </location>
</feature>
<evidence type="ECO:0000313" key="4">
    <source>
        <dbReference type="EMBL" id="PTB53455.1"/>
    </source>
</evidence>
<sequence length="398" mass="43904">MDPETSNDGSFQFSRVTFNDHSGQLWIVTILSLIYGLLGAMTRGYIKYRMFGFDDLLLAFATVFHIAQAIAMFVGLNNGLGKFNSITGPEQWATSSKSVIAAVILCLITLSLAKCSVLALILRIIDSKTGKSKPFCIGLMVLSSAWGIGSSLAFLINCRSGALLTLDNVKQCPNQNTRWAIITAIDILTEILTWLLIVWVSWSVNMSFSRKCQVALAFSFRLPLIAFSAIHLAYFSKYPTSPEPQFAVTNSLLFQQTMIVWSLITATVPNMKNFLKSFSIGLGFPLAYDSSVYGSSNAYPLRSLENSRSKATSAAGASTSVWIRDQSDSEARGRPHNWRPDQVPNQTAAMAHHFGRDSRENLSDEERSRTGSRDMIIIKEVAWKVTHEDHQSAGASSL</sequence>
<dbReference type="InterPro" id="IPR049326">
    <property type="entry name" value="Rhodopsin_dom_fungi"/>
</dbReference>
<organism evidence="4 5">
    <name type="scientific">Trichoderma harzianum CBS 226.95</name>
    <dbReference type="NCBI Taxonomy" id="983964"/>
    <lineage>
        <taxon>Eukaryota</taxon>
        <taxon>Fungi</taxon>
        <taxon>Dikarya</taxon>
        <taxon>Ascomycota</taxon>
        <taxon>Pezizomycotina</taxon>
        <taxon>Sordariomycetes</taxon>
        <taxon>Hypocreomycetidae</taxon>
        <taxon>Hypocreales</taxon>
        <taxon>Hypocreaceae</taxon>
        <taxon>Trichoderma</taxon>
    </lineage>
</organism>
<dbReference type="EMBL" id="KZ679682">
    <property type="protein sequence ID" value="PTB53455.1"/>
    <property type="molecule type" value="Genomic_DNA"/>
</dbReference>
<accession>A0A2T4A8P6</accession>
<evidence type="ECO:0000259" key="3">
    <source>
        <dbReference type="Pfam" id="PF20684"/>
    </source>
</evidence>
<dbReference type="Pfam" id="PF20684">
    <property type="entry name" value="Fung_rhodopsin"/>
    <property type="match status" value="1"/>
</dbReference>
<name>A0A2T4A8P6_TRIHA</name>
<dbReference type="AlphaFoldDB" id="A0A2T4A8P6"/>
<feature type="transmembrane region" description="Helical" evidence="2">
    <location>
        <begin position="25"/>
        <end position="46"/>
    </location>
</feature>
<dbReference type="RefSeq" id="XP_024773132.1">
    <property type="nucleotide sequence ID" value="XM_024917520.1"/>
</dbReference>
<evidence type="ECO:0000256" key="2">
    <source>
        <dbReference type="SAM" id="Phobius"/>
    </source>
</evidence>
<dbReference type="Proteomes" id="UP000241690">
    <property type="component" value="Unassembled WGS sequence"/>
</dbReference>
<keyword evidence="2" id="KW-0812">Transmembrane</keyword>
<feature type="transmembrane region" description="Helical" evidence="2">
    <location>
        <begin position="58"/>
        <end position="79"/>
    </location>
</feature>
<keyword evidence="2" id="KW-1133">Transmembrane helix</keyword>
<dbReference type="STRING" id="983964.A0A2T4A8P6"/>
<proteinExistence type="predicted"/>
<feature type="region of interest" description="Disordered" evidence="1">
    <location>
        <begin position="324"/>
        <end position="373"/>
    </location>
</feature>
<feature type="transmembrane region" description="Helical" evidence="2">
    <location>
        <begin position="214"/>
        <end position="234"/>
    </location>
</feature>
<feature type="transmembrane region" description="Helical" evidence="2">
    <location>
        <begin position="246"/>
        <end position="268"/>
    </location>
</feature>
<feature type="transmembrane region" description="Helical" evidence="2">
    <location>
        <begin position="99"/>
        <end position="122"/>
    </location>
</feature>
<evidence type="ECO:0000256" key="1">
    <source>
        <dbReference type="SAM" id="MobiDB-lite"/>
    </source>
</evidence>
<keyword evidence="5" id="KW-1185">Reference proteome</keyword>
<gene>
    <name evidence="4" type="ORF">M431DRAFT_496754</name>
</gene>
<reference evidence="4 5" key="1">
    <citation type="submission" date="2016-07" db="EMBL/GenBank/DDBJ databases">
        <title>Multiple horizontal gene transfer events from other fungi enriched the ability of initially mycotrophic Trichoderma (Ascomycota) to feed on dead plant biomass.</title>
        <authorList>
            <consortium name="DOE Joint Genome Institute"/>
            <person name="Aerts A."/>
            <person name="Atanasova L."/>
            <person name="Chenthamara K."/>
            <person name="Zhang J."/>
            <person name="Grujic M."/>
            <person name="Henrissat B."/>
            <person name="Kuo A."/>
            <person name="Salamov A."/>
            <person name="Lipzen A."/>
            <person name="Labutti K."/>
            <person name="Barry K."/>
            <person name="Miao Y."/>
            <person name="Rahimi M.J."/>
            <person name="Shen Q."/>
            <person name="Grigoriev I.V."/>
            <person name="Kubicek C.P."/>
            <person name="Druzhinina I.S."/>
        </authorList>
    </citation>
    <scope>NUCLEOTIDE SEQUENCE [LARGE SCALE GENOMIC DNA]</scope>
    <source>
        <strain evidence="4 5">CBS 226.95</strain>
    </source>
</reference>
<protein>
    <recommendedName>
        <fullName evidence="3">Rhodopsin domain-containing protein</fullName>
    </recommendedName>
</protein>
<dbReference type="PANTHER" id="PTHR39614:SF2">
    <property type="entry name" value="INTEGRAL MEMBRANE PROTEIN"/>
    <property type="match status" value="1"/>
</dbReference>
<evidence type="ECO:0000313" key="5">
    <source>
        <dbReference type="Proteomes" id="UP000241690"/>
    </source>
</evidence>